<evidence type="ECO:0000256" key="1">
    <source>
        <dbReference type="SAM" id="Coils"/>
    </source>
</evidence>
<dbReference type="Proteomes" id="UP001153555">
    <property type="component" value="Unassembled WGS sequence"/>
</dbReference>
<feature type="coiled-coil region" evidence="1">
    <location>
        <begin position="392"/>
        <end position="584"/>
    </location>
</feature>
<feature type="compositionally biased region" description="Low complexity" evidence="2">
    <location>
        <begin position="7"/>
        <end position="24"/>
    </location>
</feature>
<comment type="caution">
    <text evidence="3">The sequence shown here is derived from an EMBL/GenBank/DDBJ whole genome shotgun (WGS) entry which is preliminary data.</text>
</comment>
<evidence type="ECO:0000313" key="4">
    <source>
        <dbReference type="Proteomes" id="UP001153555"/>
    </source>
</evidence>
<dbReference type="EMBL" id="CACSLK010030184">
    <property type="protein sequence ID" value="CAA0837236.1"/>
    <property type="molecule type" value="Genomic_DNA"/>
</dbReference>
<organism evidence="3 4">
    <name type="scientific">Striga hermonthica</name>
    <name type="common">Purple witchweed</name>
    <name type="synonym">Buchnera hermonthica</name>
    <dbReference type="NCBI Taxonomy" id="68872"/>
    <lineage>
        <taxon>Eukaryota</taxon>
        <taxon>Viridiplantae</taxon>
        <taxon>Streptophyta</taxon>
        <taxon>Embryophyta</taxon>
        <taxon>Tracheophyta</taxon>
        <taxon>Spermatophyta</taxon>
        <taxon>Magnoliopsida</taxon>
        <taxon>eudicotyledons</taxon>
        <taxon>Gunneridae</taxon>
        <taxon>Pentapetalae</taxon>
        <taxon>asterids</taxon>
        <taxon>lamiids</taxon>
        <taxon>Lamiales</taxon>
        <taxon>Orobanchaceae</taxon>
        <taxon>Buchnereae</taxon>
        <taxon>Striga</taxon>
    </lineage>
</organism>
<dbReference type="PANTHER" id="PTHR43941">
    <property type="entry name" value="STRUCTURAL MAINTENANCE OF CHROMOSOMES PROTEIN 2"/>
    <property type="match status" value="1"/>
</dbReference>
<keyword evidence="1" id="KW-0175">Coiled coil</keyword>
<dbReference type="GO" id="GO:0000793">
    <property type="term" value="C:condensed chromosome"/>
    <property type="evidence" value="ECO:0007669"/>
    <property type="project" value="TreeGrafter"/>
</dbReference>
<feature type="compositionally biased region" description="Basic residues" evidence="2">
    <location>
        <begin position="679"/>
        <end position="689"/>
    </location>
</feature>
<evidence type="ECO:0000256" key="2">
    <source>
        <dbReference type="SAM" id="MobiDB-lite"/>
    </source>
</evidence>
<sequence length="689" mass="79409">MGSCLNQSPFRYSQRSSRSPFPFRNAHTRRSHRTAMAYARQENLKDKFFCSRRLILFMGFAVMPIIRRRAGAIQALDADNIELKEQDWKEKEKESVQESSSRNSFFLLLNAIGFAVLAALYASTKKEKDAADATIESMKIKLNEKEAAIACLEEKFETELLNERETSKKLLAKENAEHLALSSQLKRANDTIKCISSELQEQKVLVKEHTFQAGDLESRLHGAQNEKTEIQEQLKEKVNSLSDLQERVDMLSLEIKEKEDSFLILKSKFDEKERDLDTLSFLYKQARDQVTNLNSEVEKLKDLLLEDEKELELKNGLVEKLKSELSLLIDEKNESSKKLDSVVDEYSQFRLSAEKKWASEAEIRGKKEEQICRLEEQINFSLGEIERKDGLISHLIKEKDNLQEMLELESKNAKNMGCELEITQADLEKSSKEASDLSEELKQSRDLCSNLEKKLFEAQTEFNEAKDILQMNILEMKQETENLSRQLRSAKELLDKSNAEIEITSQELIDAVQKCEILEKELNEEKNATTSLNEELNLLEAQVSKDKEFKKNLESDLDEADKALEEMNRNALILSRELEMANSRISELGDEKGAVFTDLDREKRAFREAQLNLEDAHSLVLRLGKEREGLEKRGRKLEEELASAKGEILRLRGEINSSKKTNNVQSREKNDGVDENGVRKKRVRRRRKV</sequence>
<feature type="coiled-coil region" evidence="1">
    <location>
        <begin position="213"/>
        <end position="338"/>
    </location>
</feature>
<reference evidence="3" key="1">
    <citation type="submission" date="2019-12" db="EMBL/GenBank/DDBJ databases">
        <authorList>
            <person name="Scholes J."/>
        </authorList>
    </citation>
    <scope>NUCLEOTIDE SEQUENCE</scope>
</reference>
<name>A0A9N7NUS7_STRHE</name>
<feature type="region of interest" description="Disordered" evidence="2">
    <location>
        <begin position="1"/>
        <end position="28"/>
    </location>
</feature>
<feature type="region of interest" description="Disordered" evidence="2">
    <location>
        <begin position="653"/>
        <end position="689"/>
    </location>
</feature>
<feature type="coiled-coil region" evidence="1">
    <location>
        <begin position="128"/>
        <end position="162"/>
    </location>
</feature>
<feature type="compositionally biased region" description="Polar residues" evidence="2">
    <location>
        <begin position="655"/>
        <end position="665"/>
    </location>
</feature>
<protein>
    <submittedName>
        <fullName evidence="3">MAR-binding filament-like protein 1</fullName>
    </submittedName>
</protein>
<accession>A0A9N7NUS7</accession>
<dbReference type="PANTHER" id="PTHR43941:SF1">
    <property type="entry name" value="STRUCTURAL MAINTENANCE OF CHROMOSOMES PROTEIN 2"/>
    <property type="match status" value="1"/>
</dbReference>
<dbReference type="AlphaFoldDB" id="A0A9N7NUS7"/>
<dbReference type="OrthoDB" id="10255522at2759"/>
<feature type="compositionally biased region" description="Basic and acidic residues" evidence="2">
    <location>
        <begin position="666"/>
        <end position="678"/>
    </location>
</feature>
<evidence type="ECO:0000313" key="3">
    <source>
        <dbReference type="EMBL" id="CAA0837236.1"/>
    </source>
</evidence>
<dbReference type="GO" id="GO:0007076">
    <property type="term" value="P:mitotic chromosome condensation"/>
    <property type="evidence" value="ECO:0007669"/>
    <property type="project" value="TreeGrafter"/>
</dbReference>
<dbReference type="GO" id="GO:0000796">
    <property type="term" value="C:condensin complex"/>
    <property type="evidence" value="ECO:0007669"/>
    <property type="project" value="TreeGrafter"/>
</dbReference>
<gene>
    <name evidence="3" type="ORF">SHERM_04231</name>
</gene>
<dbReference type="GO" id="GO:0003682">
    <property type="term" value="F:chromatin binding"/>
    <property type="evidence" value="ECO:0007669"/>
    <property type="project" value="TreeGrafter"/>
</dbReference>
<keyword evidence="4" id="KW-1185">Reference proteome</keyword>
<proteinExistence type="predicted"/>
<dbReference type="GO" id="GO:0000785">
    <property type="term" value="C:chromatin"/>
    <property type="evidence" value="ECO:0007669"/>
    <property type="project" value="TreeGrafter"/>
</dbReference>